<proteinExistence type="predicted"/>
<reference evidence="3 4" key="1">
    <citation type="submission" date="2018-08" db="EMBL/GenBank/DDBJ databases">
        <title>Draft genome sequence of Psychrilyobacter sp. strain SD5 isolated from Black Sea water.</title>
        <authorList>
            <person name="Yadav S."/>
            <person name="Villanueva L."/>
            <person name="Damste J.S.S."/>
        </authorList>
    </citation>
    <scope>NUCLEOTIDE SEQUENCE [LARGE SCALE GENOMIC DNA]</scope>
    <source>
        <strain evidence="3 4">SD5</strain>
    </source>
</reference>
<dbReference type="Pfam" id="PF18075">
    <property type="entry name" value="FtsX_ECD"/>
    <property type="match status" value="1"/>
</dbReference>
<dbReference type="PANTHER" id="PTHR47755:SF1">
    <property type="entry name" value="CELL DIVISION PROTEIN FTSX"/>
    <property type="match status" value="1"/>
</dbReference>
<gene>
    <name evidence="3" type="ORF">DYH56_09725</name>
</gene>
<keyword evidence="1" id="KW-0472">Membrane</keyword>
<feature type="transmembrane region" description="Helical" evidence="1">
    <location>
        <begin position="20"/>
        <end position="47"/>
    </location>
</feature>
<evidence type="ECO:0000313" key="4">
    <source>
        <dbReference type="Proteomes" id="UP000263486"/>
    </source>
</evidence>
<organism evidence="3 4">
    <name type="scientific">Psychrilyobacter piezotolerans</name>
    <dbReference type="NCBI Taxonomy" id="2293438"/>
    <lineage>
        <taxon>Bacteria</taxon>
        <taxon>Fusobacteriati</taxon>
        <taxon>Fusobacteriota</taxon>
        <taxon>Fusobacteriia</taxon>
        <taxon>Fusobacteriales</taxon>
        <taxon>Fusobacteriaceae</taxon>
        <taxon>Psychrilyobacter</taxon>
    </lineage>
</organism>
<sequence>MFKKIRQMNTEINELIQKNITYYTLSFTTLICAFLFFNISLISIYNIHQSNKTLNKSYALSVYMNNNVSQNSIEKIEKSILNLQGIEKISYINKELAFQNLAAQLGLSNRGINNPLLNSFIVKTEGEKNLNEAKVIIDEIDGVKEVVINKKRVAALDEKIKRNNKLIIGLLIITLLPIKIMIFNIMHSSVVSQNHDIEAKLYLGMEKKEILRPYYFINNIKFISAAVIGSLIFLNLYEFIRTEIAGLNYLASTIQAGIVVGIIIILVSLSFPFLSFNLIKVKR</sequence>
<dbReference type="EMBL" id="QUAJ01000016">
    <property type="protein sequence ID" value="REI40752.1"/>
    <property type="molecule type" value="Genomic_DNA"/>
</dbReference>
<feature type="domain" description="FtsX extracellular" evidence="2">
    <location>
        <begin position="60"/>
        <end position="146"/>
    </location>
</feature>
<keyword evidence="1" id="KW-0812">Transmembrane</keyword>
<evidence type="ECO:0000256" key="1">
    <source>
        <dbReference type="SAM" id="Phobius"/>
    </source>
</evidence>
<protein>
    <recommendedName>
        <fullName evidence="2">FtsX extracellular domain-containing protein</fullName>
    </recommendedName>
</protein>
<feature type="transmembrane region" description="Helical" evidence="1">
    <location>
        <begin position="214"/>
        <end position="237"/>
    </location>
</feature>
<dbReference type="PANTHER" id="PTHR47755">
    <property type="entry name" value="CELL DIVISION PROTEIN FTSX"/>
    <property type="match status" value="1"/>
</dbReference>
<feature type="transmembrane region" description="Helical" evidence="1">
    <location>
        <begin position="166"/>
        <end position="186"/>
    </location>
</feature>
<feature type="transmembrane region" description="Helical" evidence="1">
    <location>
        <begin position="249"/>
        <end position="274"/>
    </location>
</feature>
<accession>A0ABX9KFW8</accession>
<dbReference type="RefSeq" id="WP_114642673.1">
    <property type="nucleotide sequence ID" value="NZ_JAACIO010000018.1"/>
</dbReference>
<dbReference type="InterPro" id="IPR040690">
    <property type="entry name" value="FtsX_ECD"/>
</dbReference>
<dbReference type="Gene3D" id="3.30.70.3040">
    <property type="match status" value="1"/>
</dbReference>
<dbReference type="InterPro" id="IPR004513">
    <property type="entry name" value="FtsX"/>
</dbReference>
<keyword evidence="1" id="KW-1133">Transmembrane helix</keyword>
<evidence type="ECO:0000259" key="2">
    <source>
        <dbReference type="Pfam" id="PF18075"/>
    </source>
</evidence>
<keyword evidence="4" id="KW-1185">Reference proteome</keyword>
<dbReference type="Proteomes" id="UP000263486">
    <property type="component" value="Unassembled WGS sequence"/>
</dbReference>
<comment type="caution">
    <text evidence="3">The sequence shown here is derived from an EMBL/GenBank/DDBJ whole genome shotgun (WGS) entry which is preliminary data.</text>
</comment>
<evidence type="ECO:0000313" key="3">
    <source>
        <dbReference type="EMBL" id="REI40752.1"/>
    </source>
</evidence>
<name>A0ABX9KFW8_9FUSO</name>